<dbReference type="Pfam" id="PF01810">
    <property type="entry name" value="LysE"/>
    <property type="match status" value="1"/>
</dbReference>
<evidence type="ECO:0000256" key="6">
    <source>
        <dbReference type="SAM" id="Phobius"/>
    </source>
</evidence>
<keyword evidence="3 6" id="KW-0812">Transmembrane</keyword>
<dbReference type="GO" id="GO:0033228">
    <property type="term" value="P:cysteine export across plasma membrane"/>
    <property type="evidence" value="ECO:0007669"/>
    <property type="project" value="TreeGrafter"/>
</dbReference>
<evidence type="ECO:0000256" key="4">
    <source>
        <dbReference type="ARBA" id="ARBA00022989"/>
    </source>
</evidence>
<keyword evidence="5 6" id="KW-0472">Membrane</keyword>
<dbReference type="AlphaFoldDB" id="A0AAE3JJ46"/>
<evidence type="ECO:0000313" key="8">
    <source>
        <dbReference type="Proteomes" id="UP001198163"/>
    </source>
</evidence>
<keyword evidence="2" id="KW-1003">Cell membrane</keyword>
<dbReference type="PANTHER" id="PTHR30086">
    <property type="entry name" value="ARGININE EXPORTER PROTEIN ARGO"/>
    <property type="match status" value="1"/>
</dbReference>
<protein>
    <submittedName>
        <fullName evidence="7">LysE family translocator</fullName>
    </submittedName>
</protein>
<dbReference type="GO" id="GO:0015171">
    <property type="term" value="F:amino acid transmembrane transporter activity"/>
    <property type="evidence" value="ECO:0007669"/>
    <property type="project" value="TreeGrafter"/>
</dbReference>
<proteinExistence type="predicted"/>
<organism evidence="7 8">
    <name type="scientific">Teretinema zuelzerae</name>
    <dbReference type="NCBI Taxonomy" id="156"/>
    <lineage>
        <taxon>Bacteria</taxon>
        <taxon>Pseudomonadati</taxon>
        <taxon>Spirochaetota</taxon>
        <taxon>Spirochaetia</taxon>
        <taxon>Spirochaetales</taxon>
        <taxon>Treponemataceae</taxon>
        <taxon>Teretinema</taxon>
    </lineage>
</organism>
<keyword evidence="8" id="KW-1185">Reference proteome</keyword>
<evidence type="ECO:0000256" key="3">
    <source>
        <dbReference type="ARBA" id="ARBA00022692"/>
    </source>
</evidence>
<feature type="transmembrane region" description="Helical" evidence="6">
    <location>
        <begin position="74"/>
        <end position="91"/>
    </location>
</feature>
<feature type="transmembrane region" description="Helical" evidence="6">
    <location>
        <begin position="155"/>
        <end position="184"/>
    </location>
</feature>
<evidence type="ECO:0000313" key="7">
    <source>
        <dbReference type="EMBL" id="MCD1653815.1"/>
    </source>
</evidence>
<comment type="caution">
    <text evidence="7">The sequence shown here is derived from an EMBL/GenBank/DDBJ whole genome shotgun (WGS) entry which is preliminary data.</text>
</comment>
<feature type="transmembrane region" description="Helical" evidence="6">
    <location>
        <begin position="41"/>
        <end position="62"/>
    </location>
</feature>
<reference evidence="7" key="1">
    <citation type="submission" date="2021-08" db="EMBL/GenBank/DDBJ databases">
        <title>Comparative analyses of Brucepasteria parasyntrophica and Teretinema zuelzerae.</title>
        <authorList>
            <person name="Song Y."/>
            <person name="Brune A."/>
        </authorList>
    </citation>
    <scope>NUCLEOTIDE SEQUENCE</scope>
    <source>
        <strain evidence="7">DSM 1903</strain>
    </source>
</reference>
<evidence type="ECO:0000256" key="1">
    <source>
        <dbReference type="ARBA" id="ARBA00004651"/>
    </source>
</evidence>
<dbReference type="InterPro" id="IPR001123">
    <property type="entry name" value="LeuE-type"/>
</dbReference>
<sequence length="217" mass="23226">MNTTLFFGLLAFSLVSAFTPGPNNLLALAQGANFGYRKTLPHVFGVGFGFAFMLFLMGAGLGKLFEAFPAAYEILHWGALAYLVFLAWKIANSKGFHTAGPESGTEAGRAEGSENAAADSKPITFFGSAAFQWINPKAWVAAITLVTTFTDPASYWLSLVVAGAANVAIAISAVSSWALFGTIVKKWLSDSRRFKIFNWSMAIILLVSVVPSVLKGR</sequence>
<comment type="subcellular location">
    <subcellularLocation>
        <location evidence="1">Cell membrane</location>
        <topology evidence="1">Multi-pass membrane protein</topology>
    </subcellularLocation>
</comment>
<feature type="transmembrane region" description="Helical" evidence="6">
    <location>
        <begin position="196"/>
        <end position="214"/>
    </location>
</feature>
<evidence type="ECO:0000256" key="2">
    <source>
        <dbReference type="ARBA" id="ARBA00022475"/>
    </source>
</evidence>
<evidence type="ECO:0000256" key="5">
    <source>
        <dbReference type="ARBA" id="ARBA00023136"/>
    </source>
</evidence>
<dbReference type="RefSeq" id="WP_230753290.1">
    <property type="nucleotide sequence ID" value="NZ_JAINWA010000001.1"/>
</dbReference>
<dbReference type="PANTHER" id="PTHR30086:SF20">
    <property type="entry name" value="ARGININE EXPORTER PROTEIN ARGO-RELATED"/>
    <property type="match status" value="1"/>
</dbReference>
<keyword evidence="4 6" id="KW-1133">Transmembrane helix</keyword>
<gene>
    <name evidence="7" type="ORF">K7J14_03760</name>
</gene>
<name>A0AAE3JJ46_9SPIR</name>
<dbReference type="EMBL" id="JAINWA010000001">
    <property type="protein sequence ID" value="MCD1653815.1"/>
    <property type="molecule type" value="Genomic_DNA"/>
</dbReference>
<accession>A0AAE3JJ46</accession>
<dbReference type="GO" id="GO:0005886">
    <property type="term" value="C:plasma membrane"/>
    <property type="evidence" value="ECO:0007669"/>
    <property type="project" value="UniProtKB-SubCell"/>
</dbReference>
<dbReference type="Proteomes" id="UP001198163">
    <property type="component" value="Unassembled WGS sequence"/>
</dbReference>